<keyword evidence="3" id="KW-1185">Reference proteome</keyword>
<dbReference type="Proteomes" id="UP000332933">
    <property type="component" value="Unassembled WGS sequence"/>
</dbReference>
<dbReference type="Gene3D" id="3.30.420.10">
    <property type="entry name" value="Ribonuclease H-like superfamily/Ribonuclease H"/>
    <property type="match status" value="1"/>
</dbReference>
<proteinExistence type="predicted"/>
<dbReference type="EMBL" id="VJMH01000194">
    <property type="protein sequence ID" value="KAF0717955.1"/>
    <property type="molecule type" value="Genomic_DNA"/>
</dbReference>
<dbReference type="EMBL" id="CAADRA010000194">
    <property type="protein sequence ID" value="VFT79197.1"/>
    <property type="molecule type" value="Genomic_DNA"/>
</dbReference>
<reference evidence="1" key="2">
    <citation type="submission" date="2019-06" db="EMBL/GenBank/DDBJ databases">
        <title>Genomics analysis of Aphanomyces spp. identifies a new class of oomycete effector associated with host adaptation.</title>
        <authorList>
            <person name="Gaulin E."/>
        </authorList>
    </citation>
    <scope>NUCLEOTIDE SEQUENCE</scope>
    <source>
        <strain evidence="1">CBS 578.67</strain>
    </source>
</reference>
<dbReference type="PANTHER" id="PTHR47169">
    <property type="entry name" value="OS01G0541250 PROTEIN"/>
    <property type="match status" value="1"/>
</dbReference>
<protein>
    <submittedName>
        <fullName evidence="2">Aste57867_1992 protein</fullName>
    </submittedName>
</protein>
<dbReference type="GO" id="GO:0003676">
    <property type="term" value="F:nucleic acid binding"/>
    <property type="evidence" value="ECO:0007669"/>
    <property type="project" value="InterPro"/>
</dbReference>
<gene>
    <name evidence="2" type="primary">Aste57867_1992</name>
    <name evidence="1" type="ORF">As57867_001990</name>
    <name evidence="2" type="ORF">ASTE57867_1992</name>
</gene>
<sequence length="130" mass="14874">MQDPTSAAMDGWTIRLSSQPAQSPDFNVLDLEFFNAIQALQHHKVTRSIDDLIAAVHAAFQDLEWRVLDKTFMTLQKVMEESLKLNGDNVYKLPHLRKDNVLKLDGIPLCPQCDEDASRALEALHRRLEY</sequence>
<dbReference type="InterPro" id="IPR036397">
    <property type="entry name" value="RNaseH_sf"/>
</dbReference>
<name>A0A485KC46_9STRA</name>
<reference evidence="2 3" key="1">
    <citation type="submission" date="2019-03" db="EMBL/GenBank/DDBJ databases">
        <authorList>
            <person name="Gaulin E."/>
            <person name="Dumas B."/>
        </authorList>
    </citation>
    <scope>NUCLEOTIDE SEQUENCE [LARGE SCALE GENOMIC DNA]</scope>
    <source>
        <strain evidence="2">CBS 568.67</strain>
    </source>
</reference>
<evidence type="ECO:0000313" key="3">
    <source>
        <dbReference type="Proteomes" id="UP000332933"/>
    </source>
</evidence>
<dbReference type="OrthoDB" id="79226at2759"/>
<evidence type="ECO:0000313" key="1">
    <source>
        <dbReference type="EMBL" id="KAF0717955.1"/>
    </source>
</evidence>
<organism evidence="2 3">
    <name type="scientific">Aphanomyces stellatus</name>
    <dbReference type="NCBI Taxonomy" id="120398"/>
    <lineage>
        <taxon>Eukaryota</taxon>
        <taxon>Sar</taxon>
        <taxon>Stramenopiles</taxon>
        <taxon>Oomycota</taxon>
        <taxon>Saprolegniomycetes</taxon>
        <taxon>Saprolegniales</taxon>
        <taxon>Verrucalvaceae</taxon>
        <taxon>Aphanomyces</taxon>
    </lineage>
</organism>
<accession>A0A485KC46</accession>
<evidence type="ECO:0000313" key="2">
    <source>
        <dbReference type="EMBL" id="VFT79197.1"/>
    </source>
</evidence>
<dbReference type="AlphaFoldDB" id="A0A485KC46"/>
<dbReference type="PANTHER" id="PTHR47169:SF2">
    <property type="entry name" value="OS01G0541250 PROTEIN"/>
    <property type="match status" value="1"/>
</dbReference>